<evidence type="ECO:0000313" key="5">
    <source>
        <dbReference type="EMBL" id="PUE67051.1"/>
    </source>
</evidence>
<dbReference type="RefSeq" id="WP_108527405.1">
    <property type="nucleotide sequence ID" value="NZ_MUXF01000005.1"/>
</dbReference>
<dbReference type="SUPFAM" id="SSF55073">
    <property type="entry name" value="Nucleotide cyclase"/>
    <property type="match status" value="1"/>
</dbReference>
<dbReference type="PROSITE" id="PS50883">
    <property type="entry name" value="EAL"/>
    <property type="match status" value="1"/>
</dbReference>
<dbReference type="Pfam" id="PF00563">
    <property type="entry name" value="EAL"/>
    <property type="match status" value="1"/>
</dbReference>
<evidence type="ECO:0000259" key="2">
    <source>
        <dbReference type="PROSITE" id="PS50883"/>
    </source>
</evidence>
<dbReference type="Gene3D" id="3.30.70.270">
    <property type="match status" value="1"/>
</dbReference>
<evidence type="ECO:0000313" key="6">
    <source>
        <dbReference type="Proteomes" id="UP000251311"/>
    </source>
</evidence>
<dbReference type="InterPro" id="IPR046342">
    <property type="entry name" value="CBS_dom_sf"/>
</dbReference>
<dbReference type="NCBIfam" id="TIGR00254">
    <property type="entry name" value="GGDEF"/>
    <property type="match status" value="1"/>
</dbReference>
<sequence length="576" mass="66477">MPNWTEIIEKLDYAFQPIIYSHSGKIYAVEALLRNVHEIPGLMSIDDLFDLAFNDDYLYELDLQLREKAISKFAKIKQSNLKLFYNLDNRIIYNKNYSQGNTAKILKKYNLNKDSICFELSEKGTAIEQNALSTMLQRYKESGYKIAIDDFGIGVSGLKLLYFSEAHIIKLDRFFITNIDQDSKKKLFCSSIIEMAHIMGMQVIAEGIETAKEFYTCKDIGADFIQGYLVQKPTTNIDKIEKIYNNICSLISEDKRASQNNFIDEKFIENILPLNVNTSLYDLFLHFKENTKSHFVPITDEFGNFLGIIYESDIKKISYSQYGLSLAQNRTFSSTLLKYIKPALSVEISWGIDKILEIYNLNSNNSLGIFITSSDKYIGFINLNSLLTLSYKRNIEIATNQNPLTKLPGNNQIEKFIDKSFKKNQKDITHIIYFDFNDFKPFNDIYGFRQGDRAILIFSELLQKRYSKDSFIAHIGGDDFFVGLKNKDKEDVFELTSNVQDEFRNSAKNIYSKEDKKNGFIISKDRFNEKRRFELLSVSAAIIEINSKSDISNFDNTLNIVKKASKNSKKPIYSVL</sequence>
<dbReference type="SMART" id="SM00052">
    <property type="entry name" value="EAL"/>
    <property type="match status" value="1"/>
</dbReference>
<dbReference type="InterPro" id="IPR043128">
    <property type="entry name" value="Rev_trsase/Diguanyl_cyclase"/>
</dbReference>
<dbReference type="PROSITE" id="PS51371">
    <property type="entry name" value="CBS"/>
    <property type="match status" value="1"/>
</dbReference>
<gene>
    <name evidence="5" type="ORF">B0175_04105</name>
</gene>
<name>A0ABX5JL04_9BACT</name>
<dbReference type="InterPro" id="IPR000644">
    <property type="entry name" value="CBS_dom"/>
</dbReference>
<comment type="caution">
    <text evidence="5">The sequence shown here is derived from an EMBL/GenBank/DDBJ whole genome shotgun (WGS) entry which is preliminary data.</text>
</comment>
<evidence type="ECO:0000256" key="1">
    <source>
        <dbReference type="PROSITE-ProRule" id="PRU00703"/>
    </source>
</evidence>
<accession>A0ABX5JL04</accession>
<dbReference type="SMART" id="SM00267">
    <property type="entry name" value="GGDEF"/>
    <property type="match status" value="1"/>
</dbReference>
<proteinExistence type="predicted"/>
<organism evidence="5 6">
    <name type="scientific">Arcobacter lacus</name>
    <dbReference type="NCBI Taxonomy" id="1912876"/>
    <lineage>
        <taxon>Bacteria</taxon>
        <taxon>Pseudomonadati</taxon>
        <taxon>Campylobacterota</taxon>
        <taxon>Epsilonproteobacteria</taxon>
        <taxon>Campylobacterales</taxon>
        <taxon>Arcobacteraceae</taxon>
        <taxon>Arcobacter</taxon>
    </lineage>
</organism>
<dbReference type="InterPro" id="IPR029787">
    <property type="entry name" value="Nucleotide_cyclase"/>
</dbReference>
<dbReference type="CDD" id="cd01948">
    <property type="entry name" value="EAL"/>
    <property type="match status" value="1"/>
</dbReference>
<keyword evidence="1" id="KW-0129">CBS domain</keyword>
<dbReference type="EMBL" id="MUXF01000005">
    <property type="protein sequence ID" value="PUE67051.1"/>
    <property type="molecule type" value="Genomic_DNA"/>
</dbReference>
<dbReference type="PROSITE" id="PS50887">
    <property type="entry name" value="GGDEF"/>
    <property type="match status" value="1"/>
</dbReference>
<dbReference type="InterPro" id="IPR050706">
    <property type="entry name" value="Cyclic-di-GMP_PDE-like"/>
</dbReference>
<dbReference type="PANTHER" id="PTHR33121">
    <property type="entry name" value="CYCLIC DI-GMP PHOSPHODIESTERASE PDEF"/>
    <property type="match status" value="1"/>
</dbReference>
<dbReference type="InterPro" id="IPR000160">
    <property type="entry name" value="GGDEF_dom"/>
</dbReference>
<dbReference type="InterPro" id="IPR001633">
    <property type="entry name" value="EAL_dom"/>
</dbReference>
<feature type="domain" description="GGDEF" evidence="3">
    <location>
        <begin position="427"/>
        <end position="576"/>
    </location>
</feature>
<dbReference type="Gene3D" id="3.20.20.450">
    <property type="entry name" value="EAL domain"/>
    <property type="match status" value="1"/>
</dbReference>
<dbReference type="InterPro" id="IPR035919">
    <property type="entry name" value="EAL_sf"/>
</dbReference>
<evidence type="ECO:0000259" key="4">
    <source>
        <dbReference type="PROSITE" id="PS51371"/>
    </source>
</evidence>
<protein>
    <submittedName>
        <fullName evidence="5">GGDEF domain-containing protein</fullName>
    </submittedName>
</protein>
<evidence type="ECO:0000259" key="3">
    <source>
        <dbReference type="PROSITE" id="PS50887"/>
    </source>
</evidence>
<feature type="domain" description="CBS" evidence="4">
    <location>
        <begin position="267"/>
        <end position="326"/>
    </location>
</feature>
<dbReference type="PANTHER" id="PTHR33121:SF76">
    <property type="entry name" value="SIGNALING PROTEIN"/>
    <property type="match status" value="1"/>
</dbReference>
<reference evidence="5 6" key="1">
    <citation type="submission" date="2017-02" db="EMBL/GenBank/DDBJ databases">
        <title>Arcobacter lacus sp. nov., a new species isolated from reclaimed water.</title>
        <authorList>
            <person name="Figueras M.J."/>
            <person name="Perez-Cataluna A."/>
            <person name="Salas-Masso N."/>
        </authorList>
    </citation>
    <scope>NUCLEOTIDE SEQUENCE [LARGE SCALE GENOMIC DNA]</scope>
    <source>
        <strain evidence="5 6">RW43-9</strain>
    </source>
</reference>
<dbReference type="Pfam" id="PF00990">
    <property type="entry name" value="GGDEF"/>
    <property type="match status" value="1"/>
</dbReference>
<keyword evidence="6" id="KW-1185">Reference proteome</keyword>
<feature type="domain" description="EAL" evidence="2">
    <location>
        <begin position="1"/>
        <end position="247"/>
    </location>
</feature>
<dbReference type="Proteomes" id="UP000251311">
    <property type="component" value="Unassembled WGS sequence"/>
</dbReference>
<dbReference type="SUPFAM" id="SSF54631">
    <property type="entry name" value="CBS-domain pair"/>
    <property type="match status" value="1"/>
</dbReference>
<dbReference type="Pfam" id="PF00571">
    <property type="entry name" value="CBS"/>
    <property type="match status" value="1"/>
</dbReference>
<dbReference type="CDD" id="cd01949">
    <property type="entry name" value="GGDEF"/>
    <property type="match status" value="1"/>
</dbReference>
<dbReference type="SUPFAM" id="SSF141868">
    <property type="entry name" value="EAL domain-like"/>
    <property type="match status" value="1"/>
</dbReference>